<sequence>MLPMTFSLLSKLLSYDSVDIRNILLLGNAYLKNRNYINVIHLLMDAINSKMDYIVNDYRLWKQLAFAYYKLNKYDDAHHAIAQALSSVSSPRLAYERQQANLEYTSSSYAKKFIKGNINTTFNSFNPNTTTNSIPGNVGNDELNTKSTNNTNINNNTTISNDENNTSKHIIPYTVLLPKKEEETLKYKIFVLNCRISLLASEKTHSISLLLSDFQMALSQIDFHKNTSLYLEVLITRAQMFRKYNVVDKCRQDLIQCLTILNENKARFKREDLSHKVAYCYYFLITVEFLHNSDFELALKLIKEVHTNFQLPAFYLQKFLILEAYIRTIHNPKDGKNFVERLKMEIPIITDTVKPKFFYALGRLVLQNSTDEDIETTYNYYQDALSIIPTDPIIWISIASLYFDLCQYEDALSTYLQAAGLASSSEILQSCSIFEVKFYKKFAALAWFGISQVYCATNQINNAISAINEAINIFRMEKDKMHINELETIKGRLQDSQIKYRRLKESRTVQEIINSEEGLSDSEKSSSSTSKKNVKIDYTIPDVPFELLTEFETYQDQQVFTCEYELDPVNITDPELDIIIDNIQMSQSQHTPVIVSNNISQLVDTNANSYPYGLGYRPLNYTENTVTYGAPINTIQLVPNQVFFPTMCPDSKNTGFENTTISDPEAYPDANKFMIIPQEKQNGKMSFITHIDHPLTADVSNENTIERYNTITNNNSPMM</sequence>
<protein>
    <submittedName>
        <fullName evidence="1">Uncharacterized protein</fullName>
    </submittedName>
</protein>
<dbReference type="SUPFAM" id="SSF81901">
    <property type="entry name" value="HCP-like"/>
    <property type="match status" value="1"/>
</dbReference>
<name>A0AAN7ZSJ2_9SACH</name>
<comment type="caution">
    <text evidence="1">The sequence shown here is derived from an EMBL/GenBank/DDBJ whole genome shotgun (WGS) entry which is preliminary data.</text>
</comment>
<evidence type="ECO:0000313" key="1">
    <source>
        <dbReference type="EMBL" id="KAK5780044.1"/>
    </source>
</evidence>
<evidence type="ECO:0000313" key="2">
    <source>
        <dbReference type="Proteomes" id="UP001306508"/>
    </source>
</evidence>
<proteinExistence type="predicted"/>
<dbReference type="InterPro" id="IPR011990">
    <property type="entry name" value="TPR-like_helical_dom_sf"/>
</dbReference>
<dbReference type="EMBL" id="JAWIZZ010000045">
    <property type="protein sequence ID" value="KAK5780044.1"/>
    <property type="molecule type" value="Genomic_DNA"/>
</dbReference>
<dbReference type="SUPFAM" id="SSF48452">
    <property type="entry name" value="TPR-like"/>
    <property type="match status" value="1"/>
</dbReference>
<gene>
    <name evidence="1" type="ORF">RI543_002584</name>
</gene>
<dbReference type="Proteomes" id="UP001306508">
    <property type="component" value="Unassembled WGS sequence"/>
</dbReference>
<dbReference type="Gene3D" id="1.25.40.10">
    <property type="entry name" value="Tetratricopeptide repeat domain"/>
    <property type="match status" value="2"/>
</dbReference>
<keyword evidence="2" id="KW-1185">Reference proteome</keyword>
<reference evidence="2" key="1">
    <citation type="submission" date="2023-07" db="EMBL/GenBank/DDBJ databases">
        <title>A draft genome of Kazachstania heterogenica Y-27499.</title>
        <authorList>
            <person name="Donic C."/>
            <person name="Kralova J.S."/>
            <person name="Fidel L."/>
            <person name="Ben-Dor S."/>
            <person name="Jung S."/>
        </authorList>
    </citation>
    <scope>NUCLEOTIDE SEQUENCE [LARGE SCALE GENOMIC DNA]</scope>
    <source>
        <strain evidence="2">Y27499</strain>
    </source>
</reference>
<dbReference type="AlphaFoldDB" id="A0AAN7ZSJ2"/>
<accession>A0AAN7ZSJ2</accession>
<dbReference type="InterPro" id="IPR019734">
    <property type="entry name" value="TPR_rpt"/>
</dbReference>
<dbReference type="SMART" id="SM00028">
    <property type="entry name" value="TPR"/>
    <property type="match status" value="4"/>
</dbReference>
<organism evidence="1 2">
    <name type="scientific">Arxiozyma heterogenica</name>
    <dbReference type="NCBI Taxonomy" id="278026"/>
    <lineage>
        <taxon>Eukaryota</taxon>
        <taxon>Fungi</taxon>
        <taxon>Dikarya</taxon>
        <taxon>Ascomycota</taxon>
        <taxon>Saccharomycotina</taxon>
        <taxon>Saccharomycetes</taxon>
        <taxon>Saccharomycetales</taxon>
        <taxon>Saccharomycetaceae</taxon>
        <taxon>Arxiozyma</taxon>
    </lineage>
</organism>